<evidence type="ECO:0008006" key="5">
    <source>
        <dbReference type="Google" id="ProtNLM"/>
    </source>
</evidence>
<dbReference type="InterPro" id="IPR039076">
    <property type="entry name" value="DivIC"/>
</dbReference>
<accession>A0AAU9CWJ1</accession>
<keyword evidence="2" id="KW-1133">Transmembrane helix</keyword>
<dbReference type="AlphaFoldDB" id="A0AAU9CWJ1"/>
<dbReference type="RefSeq" id="WP_317636247.1">
    <property type="nucleotide sequence ID" value="NZ_AP026802.1"/>
</dbReference>
<protein>
    <recommendedName>
        <fullName evidence="5">Septum formation initiator</fullName>
    </recommendedName>
</protein>
<keyword evidence="4" id="KW-1185">Reference proteome</keyword>
<dbReference type="PANTHER" id="PTHR40027">
    <property type="entry name" value="CELL DIVISION PROTEIN DIVIC"/>
    <property type="match status" value="1"/>
</dbReference>
<feature type="transmembrane region" description="Helical" evidence="2">
    <location>
        <begin position="20"/>
        <end position="38"/>
    </location>
</feature>
<dbReference type="EMBL" id="AP026802">
    <property type="protein sequence ID" value="BDR58334.1"/>
    <property type="molecule type" value="Genomic_DNA"/>
</dbReference>
<reference evidence="3 4" key="1">
    <citation type="journal article" date="2023" name="Microbiol. Spectr.">
        <title>Symbiosis of Carpenter Bees with Uncharacterized Lactic Acid Bacteria Showing NAD Auxotrophy.</title>
        <authorList>
            <person name="Kawasaki S."/>
            <person name="Ozawa K."/>
            <person name="Mori T."/>
            <person name="Yamamoto A."/>
            <person name="Ito M."/>
            <person name="Ohkuma M."/>
            <person name="Sakamoto M."/>
            <person name="Matsutani M."/>
        </authorList>
    </citation>
    <scope>NUCLEOTIDE SEQUENCE [LARGE SCALE GENOMIC DNA]</scope>
    <source>
        <strain evidence="3 4">XA3</strain>
    </source>
</reference>
<keyword evidence="1" id="KW-0175">Coiled coil</keyword>
<evidence type="ECO:0000313" key="3">
    <source>
        <dbReference type="EMBL" id="BDR58334.1"/>
    </source>
</evidence>
<evidence type="ECO:0000256" key="2">
    <source>
        <dbReference type="SAM" id="Phobius"/>
    </source>
</evidence>
<organism evidence="3 4">
    <name type="scientific">Xylocopilactobacillus apicola</name>
    <dbReference type="NCBI Taxonomy" id="2932184"/>
    <lineage>
        <taxon>Bacteria</taxon>
        <taxon>Bacillati</taxon>
        <taxon>Bacillota</taxon>
        <taxon>Bacilli</taxon>
        <taxon>Lactobacillales</taxon>
        <taxon>Lactobacillaceae</taxon>
        <taxon>Xylocopilactobacillus</taxon>
    </lineage>
</organism>
<name>A0AAU9CWJ1_9LACO</name>
<dbReference type="Pfam" id="PF04977">
    <property type="entry name" value="DivIC"/>
    <property type="match status" value="1"/>
</dbReference>
<proteinExistence type="predicted"/>
<evidence type="ECO:0000256" key="1">
    <source>
        <dbReference type="SAM" id="Coils"/>
    </source>
</evidence>
<dbReference type="PANTHER" id="PTHR40027:SF1">
    <property type="entry name" value="CELL DIVISION PROTEIN DIVIC"/>
    <property type="match status" value="1"/>
</dbReference>
<feature type="coiled-coil region" evidence="1">
    <location>
        <begin position="45"/>
        <end position="79"/>
    </location>
</feature>
<keyword evidence="2" id="KW-0472">Membrane</keyword>
<gene>
    <name evidence="3" type="ORF">XA3_07750</name>
</gene>
<evidence type="ECO:0000313" key="4">
    <source>
        <dbReference type="Proteomes" id="UP001321861"/>
    </source>
</evidence>
<dbReference type="GO" id="GO:0051301">
    <property type="term" value="P:cell division"/>
    <property type="evidence" value="ECO:0007669"/>
    <property type="project" value="InterPro"/>
</dbReference>
<dbReference type="KEGG" id="xap:XA3_07750"/>
<dbReference type="InterPro" id="IPR007060">
    <property type="entry name" value="FtsL/DivIC"/>
</dbReference>
<sequence length="105" mass="12476">MNKEQILKKKKRRKIHRNRVLALMSVFLFIVGITFIEIRANNASLHDSQKLLQEKTAALDKVKNKNENLKITVKELKDKDYIKKWIRSKYFYSKDGETIYNFGSN</sequence>
<keyword evidence="2" id="KW-0812">Transmembrane</keyword>
<dbReference type="Proteomes" id="UP001321861">
    <property type="component" value="Chromosome"/>
</dbReference>